<sequence length="101" mass="11600">MLQAQIFIDKDTFKGSGPLYEYILEFLLRHNIRGATMFRGQMGFGSNQKLKNPDRMFSFDEPPAMIVFIDEAEKVNQVLTELRKEVRAGFIVTSEVNYFGG</sequence>
<dbReference type="EMBL" id="PYGD01000001">
    <property type="protein sequence ID" value="PSK94165.1"/>
    <property type="molecule type" value="Genomic_DNA"/>
</dbReference>
<dbReference type="InterPro" id="IPR011322">
    <property type="entry name" value="N-reg_PII-like_a/b"/>
</dbReference>
<dbReference type="InterPro" id="IPR015867">
    <property type="entry name" value="N-reg_PII/ATP_PRibTrfase_C"/>
</dbReference>
<dbReference type="Gene3D" id="3.30.70.120">
    <property type="match status" value="1"/>
</dbReference>
<dbReference type="Proteomes" id="UP000240572">
    <property type="component" value="Unassembled WGS sequence"/>
</dbReference>
<dbReference type="AlphaFoldDB" id="A0A2P8DAC7"/>
<dbReference type="Pfam" id="PF02641">
    <property type="entry name" value="DUF190"/>
    <property type="match status" value="1"/>
</dbReference>
<evidence type="ECO:0000313" key="2">
    <source>
        <dbReference type="EMBL" id="PSK94165.1"/>
    </source>
</evidence>
<reference evidence="2 3" key="1">
    <citation type="submission" date="2018-03" db="EMBL/GenBank/DDBJ databases">
        <title>Genomic Encyclopedia of Type Strains, Phase III (KMG-III): the genomes of soil and plant-associated and newly described type strains.</title>
        <authorList>
            <person name="Whitman W."/>
        </authorList>
    </citation>
    <scope>NUCLEOTIDE SEQUENCE [LARGE SCALE GENOMIC DNA]</scope>
    <source>
        <strain evidence="2 3">CGMCC 1.12700</strain>
    </source>
</reference>
<accession>A0A2P8DAC7</accession>
<dbReference type="PANTHER" id="PTHR35983:SF1">
    <property type="entry name" value="UPF0166 PROTEIN TM_0021"/>
    <property type="match status" value="1"/>
</dbReference>
<name>A0A2P8DAC7_9BACT</name>
<dbReference type="RefSeq" id="WP_106520891.1">
    <property type="nucleotide sequence ID" value="NZ_PYGD01000001.1"/>
</dbReference>
<proteinExistence type="inferred from homology"/>
<evidence type="ECO:0000313" key="3">
    <source>
        <dbReference type="Proteomes" id="UP000240572"/>
    </source>
</evidence>
<dbReference type="InterPro" id="IPR003793">
    <property type="entry name" value="UPF0166"/>
</dbReference>
<dbReference type="PANTHER" id="PTHR35983">
    <property type="entry name" value="UPF0166 PROTEIN TM_0021"/>
    <property type="match status" value="1"/>
</dbReference>
<gene>
    <name evidence="2" type="ORF">B0I18_101316</name>
</gene>
<comment type="similarity">
    <text evidence="1">Belongs to the UPF0166 family.</text>
</comment>
<protein>
    <submittedName>
        <fullName evidence="2">Uncharacterized protein</fullName>
    </submittedName>
</protein>
<keyword evidence="3" id="KW-1185">Reference proteome</keyword>
<comment type="caution">
    <text evidence="2">The sequence shown here is derived from an EMBL/GenBank/DDBJ whole genome shotgun (WGS) entry which is preliminary data.</text>
</comment>
<dbReference type="OrthoDB" id="9795599at2"/>
<evidence type="ECO:0000256" key="1">
    <source>
        <dbReference type="ARBA" id="ARBA00010554"/>
    </source>
</evidence>
<organism evidence="2 3">
    <name type="scientific">Taibaiella chishuiensis</name>
    <dbReference type="NCBI Taxonomy" id="1434707"/>
    <lineage>
        <taxon>Bacteria</taxon>
        <taxon>Pseudomonadati</taxon>
        <taxon>Bacteroidota</taxon>
        <taxon>Chitinophagia</taxon>
        <taxon>Chitinophagales</taxon>
        <taxon>Chitinophagaceae</taxon>
        <taxon>Taibaiella</taxon>
    </lineage>
</organism>
<dbReference type="SUPFAM" id="SSF54913">
    <property type="entry name" value="GlnB-like"/>
    <property type="match status" value="1"/>
</dbReference>